<dbReference type="Proteomes" id="UP001346149">
    <property type="component" value="Unassembled WGS sequence"/>
</dbReference>
<gene>
    <name evidence="1" type="ORF">SAY86_029876</name>
</gene>
<name>A0AAN7M1Z6_TRANT</name>
<evidence type="ECO:0000313" key="1">
    <source>
        <dbReference type="EMBL" id="KAK4797550.1"/>
    </source>
</evidence>
<protein>
    <submittedName>
        <fullName evidence="1">Uncharacterized protein</fullName>
    </submittedName>
</protein>
<reference evidence="1 2" key="1">
    <citation type="journal article" date="2023" name="Hortic Res">
        <title>Pangenome of water caltrop reveals structural variations and asymmetric subgenome divergence after allopolyploidization.</title>
        <authorList>
            <person name="Zhang X."/>
            <person name="Chen Y."/>
            <person name="Wang L."/>
            <person name="Yuan Y."/>
            <person name="Fang M."/>
            <person name="Shi L."/>
            <person name="Lu R."/>
            <person name="Comes H.P."/>
            <person name="Ma Y."/>
            <person name="Chen Y."/>
            <person name="Huang G."/>
            <person name="Zhou Y."/>
            <person name="Zheng Z."/>
            <person name="Qiu Y."/>
        </authorList>
    </citation>
    <scope>NUCLEOTIDE SEQUENCE [LARGE SCALE GENOMIC DNA]</scope>
    <source>
        <strain evidence="1">F231</strain>
    </source>
</reference>
<dbReference type="AlphaFoldDB" id="A0AAN7M1Z6"/>
<dbReference type="EMBL" id="JAXQNO010000005">
    <property type="protein sequence ID" value="KAK4797550.1"/>
    <property type="molecule type" value="Genomic_DNA"/>
</dbReference>
<sequence>MQLLQLLSSTGLSNCRWITDMSMHGPEDQVLSIGHGPDPKPDRTRKLSCLGWIKHVSGFSSRAITGRLECQIGYQLAFQQHHSKQGRMLSILYYYCLTFSTNYC</sequence>
<keyword evidence="2" id="KW-1185">Reference proteome</keyword>
<comment type="caution">
    <text evidence="1">The sequence shown here is derived from an EMBL/GenBank/DDBJ whole genome shotgun (WGS) entry which is preliminary data.</text>
</comment>
<accession>A0AAN7M1Z6</accession>
<organism evidence="1 2">
    <name type="scientific">Trapa natans</name>
    <name type="common">Water chestnut</name>
    <dbReference type="NCBI Taxonomy" id="22666"/>
    <lineage>
        <taxon>Eukaryota</taxon>
        <taxon>Viridiplantae</taxon>
        <taxon>Streptophyta</taxon>
        <taxon>Embryophyta</taxon>
        <taxon>Tracheophyta</taxon>
        <taxon>Spermatophyta</taxon>
        <taxon>Magnoliopsida</taxon>
        <taxon>eudicotyledons</taxon>
        <taxon>Gunneridae</taxon>
        <taxon>Pentapetalae</taxon>
        <taxon>rosids</taxon>
        <taxon>malvids</taxon>
        <taxon>Myrtales</taxon>
        <taxon>Lythraceae</taxon>
        <taxon>Trapa</taxon>
    </lineage>
</organism>
<proteinExistence type="predicted"/>
<evidence type="ECO:0000313" key="2">
    <source>
        <dbReference type="Proteomes" id="UP001346149"/>
    </source>
</evidence>